<keyword evidence="2 5" id="KW-0812">Transmembrane</keyword>
<evidence type="ECO:0000256" key="4">
    <source>
        <dbReference type="ARBA" id="ARBA00023136"/>
    </source>
</evidence>
<organism evidence="6 7">
    <name type="scientific">Candidatus Komeilibacteria bacterium RIFOXYC1_FULL_37_11</name>
    <dbReference type="NCBI Taxonomy" id="1798555"/>
    <lineage>
        <taxon>Bacteria</taxon>
        <taxon>Candidatus Komeiliibacteriota</taxon>
    </lineage>
</organism>
<dbReference type="InterPro" id="IPR003825">
    <property type="entry name" value="Colicin-V_CvpA"/>
</dbReference>
<comment type="subcellular location">
    <subcellularLocation>
        <location evidence="1">Membrane</location>
        <topology evidence="1">Multi-pass membrane protein</topology>
    </subcellularLocation>
</comment>
<keyword evidence="3 5" id="KW-1133">Transmembrane helix</keyword>
<feature type="transmembrane region" description="Helical" evidence="5">
    <location>
        <begin position="20"/>
        <end position="41"/>
    </location>
</feature>
<feature type="transmembrane region" description="Helical" evidence="5">
    <location>
        <begin position="61"/>
        <end position="91"/>
    </location>
</feature>
<gene>
    <name evidence="6" type="ORF">A2406_00765</name>
</gene>
<comment type="caution">
    <text evidence="6">The sequence shown here is derived from an EMBL/GenBank/DDBJ whole genome shotgun (WGS) entry which is preliminary data.</text>
</comment>
<evidence type="ECO:0000256" key="2">
    <source>
        <dbReference type="ARBA" id="ARBA00022692"/>
    </source>
</evidence>
<evidence type="ECO:0000256" key="1">
    <source>
        <dbReference type="ARBA" id="ARBA00004141"/>
    </source>
</evidence>
<reference evidence="6 7" key="1">
    <citation type="journal article" date="2016" name="Nat. Commun.">
        <title>Thousands of microbial genomes shed light on interconnected biogeochemical processes in an aquifer system.</title>
        <authorList>
            <person name="Anantharaman K."/>
            <person name="Brown C.T."/>
            <person name="Hug L.A."/>
            <person name="Sharon I."/>
            <person name="Castelle C.J."/>
            <person name="Probst A.J."/>
            <person name="Thomas B.C."/>
            <person name="Singh A."/>
            <person name="Wilkins M.J."/>
            <person name="Karaoz U."/>
            <person name="Brodie E.L."/>
            <person name="Williams K.H."/>
            <person name="Hubbard S.S."/>
            <person name="Banfield J.F."/>
        </authorList>
    </citation>
    <scope>NUCLEOTIDE SEQUENCE [LARGE SCALE GENOMIC DNA]</scope>
</reference>
<evidence type="ECO:0000313" key="7">
    <source>
        <dbReference type="Proteomes" id="UP000177626"/>
    </source>
</evidence>
<evidence type="ECO:0000256" key="3">
    <source>
        <dbReference type="ARBA" id="ARBA00022989"/>
    </source>
</evidence>
<dbReference type="AlphaFoldDB" id="A0A1G2BY29"/>
<name>A0A1G2BY29_9BACT</name>
<accession>A0A1G2BY29</accession>
<evidence type="ECO:0000256" key="5">
    <source>
        <dbReference type="SAM" id="Phobius"/>
    </source>
</evidence>
<dbReference type="PANTHER" id="PTHR37306">
    <property type="entry name" value="COLICIN V PRODUCTION PROTEIN"/>
    <property type="match status" value="1"/>
</dbReference>
<dbReference type="GO" id="GO:0009403">
    <property type="term" value="P:toxin biosynthetic process"/>
    <property type="evidence" value="ECO:0007669"/>
    <property type="project" value="InterPro"/>
</dbReference>
<evidence type="ECO:0000313" key="6">
    <source>
        <dbReference type="EMBL" id="OGY93429.1"/>
    </source>
</evidence>
<dbReference type="GO" id="GO:0016020">
    <property type="term" value="C:membrane"/>
    <property type="evidence" value="ECO:0007669"/>
    <property type="project" value="UniProtKB-SubCell"/>
</dbReference>
<dbReference type="EMBL" id="MHKQ01000022">
    <property type="protein sequence ID" value="OGY93429.1"/>
    <property type="molecule type" value="Genomic_DNA"/>
</dbReference>
<keyword evidence="4 5" id="KW-0472">Membrane</keyword>
<protein>
    <recommendedName>
        <fullName evidence="8">Colicin V production protein</fullName>
    </recommendedName>
</protein>
<dbReference type="PANTHER" id="PTHR37306:SF1">
    <property type="entry name" value="COLICIN V PRODUCTION PROTEIN"/>
    <property type="match status" value="1"/>
</dbReference>
<feature type="transmembrane region" description="Helical" evidence="5">
    <location>
        <begin position="103"/>
        <end position="124"/>
    </location>
</feature>
<evidence type="ECO:0008006" key="8">
    <source>
        <dbReference type="Google" id="ProtNLM"/>
    </source>
</evidence>
<dbReference type="Pfam" id="PF02674">
    <property type="entry name" value="Colicin_V"/>
    <property type="match status" value="1"/>
</dbReference>
<proteinExistence type="predicted"/>
<dbReference type="Proteomes" id="UP000177626">
    <property type="component" value="Unassembled WGS sequence"/>
</dbReference>
<sequence length="172" mass="18732">MNWFDIFLIVVLFIFTWKGFRAGLVGAIGGFFGVIFAIWAGSHYMQSVGAWIMKVIDLDNAYLASIIGFLVVFMAVNIAFGIIISIINRVFHIIPFIDLINKLLGAIVGIVTGALAVAAIVYLMSVLPISEAISTSIKNSQIADTALSIAFMVKPFIPQAIKELKSIFENVS</sequence>